<sequence>MSLDEDLYDRWKMQEFDTCDQYDGSNIPERVGINFIGNMKKQINYLEGPYDHLVLTDSRNFMKFTMQINLIRIDNNNRIATIPFGRWNSEYDREIQIEREGVLQDFLTTNVLKVVVVEQKPFVFVDKLHPRGFNGFCIDMMESIANIMNINFTLELASDNKFGDLDENGSWNGVIKDLLDRKADIGLGTMRASASRQLVIDFTVPYYEPVGFILLMKSFRSKPSFIKFIHVLDAGVWVVSLIALAISSALIWVFDKYSPKSYSFVRGSGNKLYFRGIYLKLNEAIFLFSHIPLIKNTTY</sequence>
<dbReference type="SUPFAM" id="SSF53850">
    <property type="entry name" value="Periplasmic binding protein-like II"/>
    <property type="match status" value="1"/>
</dbReference>
<dbReference type="AlphaFoldDB" id="A0AAW1VHG2"/>
<keyword evidence="8" id="KW-0675">Receptor</keyword>
<evidence type="ECO:0000256" key="2">
    <source>
        <dbReference type="ARBA" id="ARBA00008685"/>
    </source>
</evidence>
<evidence type="ECO:0000256" key="7">
    <source>
        <dbReference type="ARBA" id="ARBA00023136"/>
    </source>
</evidence>
<evidence type="ECO:0000256" key="3">
    <source>
        <dbReference type="ARBA" id="ARBA00022448"/>
    </source>
</evidence>
<dbReference type="InterPro" id="IPR015683">
    <property type="entry name" value="Ionotropic_Glu_rcpt"/>
</dbReference>
<evidence type="ECO:0000259" key="14">
    <source>
        <dbReference type="SMART" id="SM00918"/>
    </source>
</evidence>
<protein>
    <submittedName>
        <fullName evidence="15">Uncharacterized protein</fullName>
    </submittedName>
</protein>
<reference evidence="15 16" key="1">
    <citation type="submission" date="2023-03" db="EMBL/GenBank/DDBJ databases">
        <title>Genome insight into feeding habits of ladybird beetles.</title>
        <authorList>
            <person name="Li H.-S."/>
            <person name="Huang Y.-H."/>
            <person name="Pang H."/>
        </authorList>
    </citation>
    <scope>NUCLEOTIDE SEQUENCE [LARGE SCALE GENOMIC DNA]</scope>
    <source>
        <strain evidence="15">SYSU_2023b</strain>
        <tissue evidence="15">Whole body</tissue>
    </source>
</reference>
<keyword evidence="9" id="KW-0325">Glycoprotein</keyword>
<feature type="transmembrane region" description="Helical" evidence="12">
    <location>
        <begin position="234"/>
        <end position="254"/>
    </location>
</feature>
<organism evidence="15 16">
    <name type="scientific">Henosepilachna vigintioctopunctata</name>
    <dbReference type="NCBI Taxonomy" id="420089"/>
    <lineage>
        <taxon>Eukaryota</taxon>
        <taxon>Metazoa</taxon>
        <taxon>Ecdysozoa</taxon>
        <taxon>Arthropoda</taxon>
        <taxon>Hexapoda</taxon>
        <taxon>Insecta</taxon>
        <taxon>Pterygota</taxon>
        <taxon>Neoptera</taxon>
        <taxon>Endopterygota</taxon>
        <taxon>Coleoptera</taxon>
        <taxon>Polyphaga</taxon>
        <taxon>Cucujiformia</taxon>
        <taxon>Coccinelloidea</taxon>
        <taxon>Coccinellidae</taxon>
        <taxon>Epilachninae</taxon>
        <taxon>Epilachnini</taxon>
        <taxon>Henosepilachna</taxon>
    </lineage>
</organism>
<dbReference type="SMART" id="SM00079">
    <property type="entry name" value="PBPe"/>
    <property type="match status" value="1"/>
</dbReference>
<evidence type="ECO:0000259" key="13">
    <source>
        <dbReference type="SMART" id="SM00079"/>
    </source>
</evidence>
<evidence type="ECO:0000313" key="15">
    <source>
        <dbReference type="EMBL" id="KAK9891689.1"/>
    </source>
</evidence>
<evidence type="ECO:0000256" key="1">
    <source>
        <dbReference type="ARBA" id="ARBA00004141"/>
    </source>
</evidence>
<dbReference type="GO" id="GO:0016020">
    <property type="term" value="C:membrane"/>
    <property type="evidence" value="ECO:0007669"/>
    <property type="project" value="UniProtKB-SubCell"/>
</dbReference>
<dbReference type="PANTHER" id="PTHR18966">
    <property type="entry name" value="IONOTROPIC GLUTAMATE RECEPTOR"/>
    <property type="match status" value="1"/>
</dbReference>
<dbReference type="EMBL" id="JARQZJ010000129">
    <property type="protein sequence ID" value="KAK9891689.1"/>
    <property type="molecule type" value="Genomic_DNA"/>
</dbReference>
<proteinExistence type="inferred from homology"/>
<evidence type="ECO:0000256" key="8">
    <source>
        <dbReference type="ARBA" id="ARBA00023170"/>
    </source>
</evidence>
<dbReference type="SMART" id="SM00918">
    <property type="entry name" value="Lig_chan-Glu_bd"/>
    <property type="match status" value="1"/>
</dbReference>
<evidence type="ECO:0000256" key="9">
    <source>
        <dbReference type="ARBA" id="ARBA00023180"/>
    </source>
</evidence>
<keyword evidence="3" id="KW-0813">Transport</keyword>
<keyword evidence="16" id="KW-1185">Reference proteome</keyword>
<feature type="domain" description="Ionotropic glutamate receptor L-glutamate and glycine-binding" evidence="14">
    <location>
        <begin position="121"/>
        <end position="180"/>
    </location>
</feature>
<gene>
    <name evidence="15" type="ORF">WA026_015657</name>
</gene>
<comment type="subcellular location">
    <subcellularLocation>
        <location evidence="1">Membrane</location>
        <topology evidence="1">Multi-pass membrane protein</topology>
    </subcellularLocation>
</comment>
<dbReference type="InterPro" id="IPR019594">
    <property type="entry name" value="Glu/Gly-bd"/>
</dbReference>
<dbReference type="Gene3D" id="3.40.190.10">
    <property type="entry name" value="Periplasmic binding protein-like II"/>
    <property type="match status" value="1"/>
</dbReference>
<keyword evidence="5 12" id="KW-1133">Transmembrane helix</keyword>
<keyword evidence="6" id="KW-0406">Ion transport</keyword>
<dbReference type="InterPro" id="IPR001320">
    <property type="entry name" value="Iontro_rcpt_C"/>
</dbReference>
<dbReference type="Proteomes" id="UP001431783">
    <property type="component" value="Unassembled WGS sequence"/>
</dbReference>
<comment type="caution">
    <text evidence="15">The sequence shown here is derived from an EMBL/GenBank/DDBJ whole genome shotgun (WGS) entry which is preliminary data.</text>
</comment>
<evidence type="ECO:0000313" key="16">
    <source>
        <dbReference type="Proteomes" id="UP001431783"/>
    </source>
</evidence>
<keyword evidence="11" id="KW-0407">Ion channel</keyword>
<evidence type="ECO:0000256" key="6">
    <source>
        <dbReference type="ARBA" id="ARBA00023065"/>
    </source>
</evidence>
<name>A0AAW1VHG2_9CUCU</name>
<keyword evidence="10" id="KW-1071">Ligand-gated ion channel</keyword>
<keyword evidence="7 12" id="KW-0472">Membrane</keyword>
<comment type="similarity">
    <text evidence="2">Belongs to the glutamate-gated ion channel (TC 1.A.10.1) family.</text>
</comment>
<dbReference type="FunFam" id="3.40.190.10:FF:000024">
    <property type="entry name" value="Glutamate receptor, ionotropic, delta 1"/>
    <property type="match status" value="1"/>
</dbReference>
<feature type="domain" description="Ionotropic glutamate receptor C-terminal" evidence="13">
    <location>
        <begin position="111"/>
        <end position="296"/>
    </location>
</feature>
<dbReference type="Pfam" id="PF10613">
    <property type="entry name" value="Lig_chan-Glu_bd"/>
    <property type="match status" value="1"/>
</dbReference>
<keyword evidence="4 12" id="KW-0812">Transmembrane</keyword>
<evidence type="ECO:0000256" key="4">
    <source>
        <dbReference type="ARBA" id="ARBA00022692"/>
    </source>
</evidence>
<evidence type="ECO:0000256" key="10">
    <source>
        <dbReference type="ARBA" id="ARBA00023286"/>
    </source>
</evidence>
<evidence type="ECO:0000256" key="12">
    <source>
        <dbReference type="SAM" id="Phobius"/>
    </source>
</evidence>
<evidence type="ECO:0000256" key="11">
    <source>
        <dbReference type="ARBA" id="ARBA00023303"/>
    </source>
</evidence>
<accession>A0AAW1VHG2</accession>
<dbReference type="GO" id="GO:0015276">
    <property type="term" value="F:ligand-gated monoatomic ion channel activity"/>
    <property type="evidence" value="ECO:0007669"/>
    <property type="project" value="InterPro"/>
</dbReference>
<evidence type="ECO:0000256" key="5">
    <source>
        <dbReference type="ARBA" id="ARBA00022989"/>
    </source>
</evidence>